<accession>A0A1F4T4U2</accession>
<name>A0A1F4T4U2_UNCSA</name>
<gene>
    <name evidence="1" type="ORF">A3K49_02350</name>
</gene>
<evidence type="ECO:0000313" key="1">
    <source>
        <dbReference type="EMBL" id="OGC27831.1"/>
    </source>
</evidence>
<dbReference type="Proteomes" id="UP000178602">
    <property type="component" value="Unassembled WGS sequence"/>
</dbReference>
<comment type="caution">
    <text evidence="1">The sequence shown here is derived from an EMBL/GenBank/DDBJ whole genome shotgun (WGS) entry which is preliminary data.</text>
</comment>
<dbReference type="Gene3D" id="3.40.630.30">
    <property type="match status" value="1"/>
</dbReference>
<dbReference type="AlphaFoldDB" id="A0A1F4T4U2"/>
<reference evidence="1 2" key="1">
    <citation type="journal article" date="2016" name="Nat. Commun.">
        <title>Thousands of microbial genomes shed light on interconnected biogeochemical processes in an aquifer system.</title>
        <authorList>
            <person name="Anantharaman K."/>
            <person name="Brown C.T."/>
            <person name="Hug L.A."/>
            <person name="Sharon I."/>
            <person name="Castelle C.J."/>
            <person name="Probst A.J."/>
            <person name="Thomas B.C."/>
            <person name="Singh A."/>
            <person name="Wilkins M.J."/>
            <person name="Karaoz U."/>
            <person name="Brodie E.L."/>
            <person name="Williams K.H."/>
            <person name="Hubbard S.S."/>
            <person name="Banfield J.F."/>
        </authorList>
    </citation>
    <scope>NUCLEOTIDE SEQUENCE [LARGE SCALE GENOMIC DNA]</scope>
</reference>
<protein>
    <submittedName>
        <fullName evidence="1">Uncharacterized protein</fullName>
    </submittedName>
</protein>
<organism evidence="1 2">
    <name type="scientific">candidate division WOR-1 bacterium RIFOXYC12_FULL_54_18</name>
    <dbReference type="NCBI Taxonomy" id="1802584"/>
    <lineage>
        <taxon>Bacteria</taxon>
        <taxon>Bacillati</taxon>
        <taxon>Saganbacteria</taxon>
    </lineage>
</organism>
<dbReference type="EMBL" id="MEUG01000001">
    <property type="protein sequence ID" value="OGC27831.1"/>
    <property type="molecule type" value="Genomic_DNA"/>
</dbReference>
<evidence type="ECO:0000313" key="2">
    <source>
        <dbReference type="Proteomes" id="UP000178602"/>
    </source>
</evidence>
<sequence>MHIKPIMTVPVSRNGLAGGGRETASLTIKHPSRRELSQLTDLYNSVIDLIHEKGLLITRGQIASRLERDPGSIFAGYVNGSLVGMINVIKLRLASQGMMPTDHQSLTGEDTWSTTDPKNANVWICPWVATHPDLGRGWKGEYAGQTRSLGQLMVRSVAVKATDSPSPIDYIVAYSRPAGLRAHFESRWGNLTFGEIAQSPYAQMRLADLGEIKVFDAGLYSRYSVGSWDCLYSVINYAETRTKEGRMLDPVIRFHIENGARLIRDLIFPYGHTGDQNSLFYRTCLGYRL</sequence>
<proteinExistence type="predicted"/>